<evidence type="ECO:0000256" key="1">
    <source>
        <dbReference type="ARBA" id="ARBA00022679"/>
    </source>
</evidence>
<dbReference type="InterPro" id="IPR000182">
    <property type="entry name" value="GNAT_dom"/>
</dbReference>
<dbReference type="EMBL" id="AZFJ01000045">
    <property type="protein sequence ID" value="KRL86336.1"/>
    <property type="molecule type" value="Genomic_DNA"/>
</dbReference>
<dbReference type="GO" id="GO:0016747">
    <property type="term" value="F:acyltransferase activity, transferring groups other than amino-acyl groups"/>
    <property type="evidence" value="ECO:0007669"/>
    <property type="project" value="InterPro"/>
</dbReference>
<protein>
    <submittedName>
        <fullName evidence="4">Acetyltransferase (Gnat) family</fullName>
    </submittedName>
</protein>
<evidence type="ECO:0000259" key="3">
    <source>
        <dbReference type="PROSITE" id="PS51186"/>
    </source>
</evidence>
<dbReference type="STRING" id="1423783.FC50_GL000855"/>
<keyword evidence="2" id="KW-0012">Acyltransferase</keyword>
<dbReference type="PANTHER" id="PTHR43877">
    <property type="entry name" value="AMINOALKYLPHOSPHONATE N-ACETYLTRANSFERASE-RELATED-RELATED"/>
    <property type="match status" value="1"/>
</dbReference>
<feature type="domain" description="N-acetyltransferase" evidence="3">
    <location>
        <begin position="4"/>
        <end position="161"/>
    </location>
</feature>
<dbReference type="InterPro" id="IPR050832">
    <property type="entry name" value="Bact_Acetyltransf"/>
</dbReference>
<keyword evidence="1 4" id="KW-0808">Transferase</keyword>
<gene>
    <name evidence="4" type="ORF">FC50_GL000855</name>
</gene>
<organism evidence="4 5">
    <name type="scientific">Lacticaseibacillus pantheris DSM 15945 = JCM 12539 = NBRC 106106</name>
    <dbReference type="NCBI Taxonomy" id="1423783"/>
    <lineage>
        <taxon>Bacteria</taxon>
        <taxon>Bacillati</taxon>
        <taxon>Bacillota</taxon>
        <taxon>Bacilli</taxon>
        <taxon>Lactobacillales</taxon>
        <taxon>Lactobacillaceae</taxon>
        <taxon>Lacticaseibacillus</taxon>
    </lineage>
</organism>
<dbReference type="PATRIC" id="fig|1423783.4.peg.882"/>
<proteinExistence type="predicted"/>
<dbReference type="InterPro" id="IPR016181">
    <property type="entry name" value="Acyl_CoA_acyltransferase"/>
</dbReference>
<dbReference type="Proteomes" id="UP000051922">
    <property type="component" value="Unassembled WGS sequence"/>
</dbReference>
<dbReference type="PROSITE" id="PS51186">
    <property type="entry name" value="GNAT"/>
    <property type="match status" value="1"/>
</dbReference>
<evidence type="ECO:0000313" key="5">
    <source>
        <dbReference type="Proteomes" id="UP000051922"/>
    </source>
</evidence>
<dbReference type="SUPFAM" id="SSF55729">
    <property type="entry name" value="Acyl-CoA N-acyltransferases (Nat)"/>
    <property type="match status" value="1"/>
</dbReference>
<keyword evidence="5" id="KW-1185">Reference proteome</keyword>
<reference evidence="4 5" key="1">
    <citation type="journal article" date="2015" name="Genome Announc.">
        <title>Expanding the biotechnology potential of lactobacilli through comparative genomics of 213 strains and associated genera.</title>
        <authorList>
            <person name="Sun Z."/>
            <person name="Harris H.M."/>
            <person name="McCann A."/>
            <person name="Guo C."/>
            <person name="Argimon S."/>
            <person name="Zhang W."/>
            <person name="Yang X."/>
            <person name="Jeffery I.B."/>
            <person name="Cooney J.C."/>
            <person name="Kagawa T.F."/>
            <person name="Liu W."/>
            <person name="Song Y."/>
            <person name="Salvetti E."/>
            <person name="Wrobel A."/>
            <person name="Rasinkangas P."/>
            <person name="Parkhill J."/>
            <person name="Rea M.C."/>
            <person name="O'Sullivan O."/>
            <person name="Ritari J."/>
            <person name="Douillard F.P."/>
            <person name="Paul Ross R."/>
            <person name="Yang R."/>
            <person name="Briner A.E."/>
            <person name="Felis G.E."/>
            <person name="de Vos W.M."/>
            <person name="Barrangou R."/>
            <person name="Klaenhammer T.R."/>
            <person name="Caufield P.W."/>
            <person name="Cui Y."/>
            <person name="Zhang H."/>
            <person name="O'Toole P.W."/>
        </authorList>
    </citation>
    <scope>NUCLEOTIDE SEQUENCE [LARGE SCALE GENOMIC DNA]</scope>
    <source>
        <strain evidence="4 5">DSM 15945</strain>
    </source>
</reference>
<evidence type="ECO:0000313" key="4">
    <source>
        <dbReference type="EMBL" id="KRL86336.1"/>
    </source>
</evidence>
<dbReference type="AlphaFoldDB" id="A0A0R1TYN8"/>
<evidence type="ECO:0000256" key="2">
    <source>
        <dbReference type="ARBA" id="ARBA00023315"/>
    </source>
</evidence>
<dbReference type="Pfam" id="PF00583">
    <property type="entry name" value="Acetyltransf_1"/>
    <property type="match status" value="1"/>
</dbReference>
<name>A0A0R1TYN8_9LACO</name>
<dbReference type="RefSeq" id="WP_225350287.1">
    <property type="nucleotide sequence ID" value="NZ_AZFJ01000045.1"/>
</dbReference>
<dbReference type="Gene3D" id="3.40.630.30">
    <property type="match status" value="1"/>
</dbReference>
<comment type="caution">
    <text evidence="4">The sequence shown here is derived from an EMBL/GenBank/DDBJ whole genome shotgun (WGS) entry which is preliminary data.</text>
</comment>
<accession>A0A0R1TYN8</accession>
<sequence>MTEFIIKPTEPSTDFAAIAQVYYQTWMATYRGLIADGYLQQLSPSTWHPERRWRNTIIASTTKGEIVGVCSFGPSRMDTHTGWGEIYSLYVLPAYHGAGLGRKLLDAAMTRLRTKYDHIFLLVLVGNQAAQGFYRHVGFGDTGKRRTDQVPGATLKEAYMEWRGEL</sequence>
<dbReference type="CDD" id="cd04301">
    <property type="entry name" value="NAT_SF"/>
    <property type="match status" value="1"/>
</dbReference>